<dbReference type="SMART" id="SM00824">
    <property type="entry name" value="PKS_TE"/>
    <property type="match status" value="1"/>
</dbReference>
<dbReference type="InterPro" id="IPR036291">
    <property type="entry name" value="NAD(P)-bd_dom_sf"/>
</dbReference>
<dbReference type="Pfam" id="PF14765">
    <property type="entry name" value="PS-DH"/>
    <property type="match status" value="1"/>
</dbReference>
<dbReference type="Gene3D" id="3.40.50.720">
    <property type="entry name" value="NAD(P)-binding Rossmann-like Domain"/>
    <property type="match status" value="1"/>
</dbReference>
<dbReference type="InterPro" id="IPR050091">
    <property type="entry name" value="PKS_NRPS_Biosynth_Enz"/>
</dbReference>
<dbReference type="EMBL" id="BAABET010000004">
    <property type="protein sequence ID" value="GAA4312804.1"/>
    <property type="molecule type" value="Genomic_DNA"/>
</dbReference>
<dbReference type="InterPro" id="IPR014043">
    <property type="entry name" value="Acyl_transferase_dom"/>
</dbReference>
<dbReference type="InterPro" id="IPR013968">
    <property type="entry name" value="PKS_KR"/>
</dbReference>
<dbReference type="InterPro" id="IPR006162">
    <property type="entry name" value="Ppantetheine_attach_site"/>
</dbReference>
<dbReference type="InterPro" id="IPR018201">
    <property type="entry name" value="Ketoacyl_synth_AS"/>
</dbReference>
<dbReference type="InterPro" id="IPR042104">
    <property type="entry name" value="PKS_dehydratase_sf"/>
</dbReference>
<dbReference type="InterPro" id="IPR001227">
    <property type="entry name" value="Ac_transferase_dom_sf"/>
</dbReference>
<dbReference type="PROSITE" id="PS00606">
    <property type="entry name" value="KS3_1"/>
    <property type="match status" value="1"/>
</dbReference>
<dbReference type="InterPro" id="IPR057326">
    <property type="entry name" value="KR_dom"/>
</dbReference>
<evidence type="ECO:0000259" key="10">
    <source>
        <dbReference type="PROSITE" id="PS50075"/>
    </source>
</evidence>
<evidence type="ECO:0008006" key="15">
    <source>
        <dbReference type="Google" id="ProtNLM"/>
    </source>
</evidence>
<evidence type="ECO:0000259" key="11">
    <source>
        <dbReference type="PROSITE" id="PS52004"/>
    </source>
</evidence>
<dbReference type="SMART" id="SM00822">
    <property type="entry name" value="PKS_KR"/>
    <property type="match status" value="1"/>
</dbReference>
<keyword evidence="8" id="KW-0012">Acyltransferase</keyword>
<dbReference type="InterPro" id="IPR014031">
    <property type="entry name" value="Ketoacyl_synth_C"/>
</dbReference>
<dbReference type="SUPFAM" id="SSF53901">
    <property type="entry name" value="Thiolase-like"/>
    <property type="match status" value="1"/>
</dbReference>
<dbReference type="Pfam" id="PF00550">
    <property type="entry name" value="PP-binding"/>
    <property type="match status" value="1"/>
</dbReference>
<keyword evidence="7" id="KW-0511">Multifunctional enzyme</keyword>
<dbReference type="InterPro" id="IPR016039">
    <property type="entry name" value="Thiolase-like"/>
</dbReference>
<dbReference type="SUPFAM" id="SSF52151">
    <property type="entry name" value="FabD/lysophospholipase-like"/>
    <property type="match status" value="1"/>
</dbReference>
<comment type="cofactor">
    <cofactor evidence="1">
        <name>pantetheine 4'-phosphate</name>
        <dbReference type="ChEBI" id="CHEBI:47942"/>
    </cofactor>
</comment>
<name>A0ABP8FX28_9ACTN</name>
<evidence type="ECO:0000256" key="1">
    <source>
        <dbReference type="ARBA" id="ARBA00001957"/>
    </source>
</evidence>
<dbReference type="Pfam" id="PF21089">
    <property type="entry name" value="PKS_DH_N"/>
    <property type="match status" value="1"/>
</dbReference>
<dbReference type="InterPro" id="IPR029058">
    <property type="entry name" value="AB_hydrolase_fold"/>
</dbReference>
<feature type="domain" description="Carrier" evidence="10">
    <location>
        <begin position="1693"/>
        <end position="1768"/>
    </location>
</feature>
<dbReference type="PANTHER" id="PTHR43775:SF51">
    <property type="entry name" value="INACTIVE PHENOLPHTHIOCEROL SYNTHESIS POLYKETIDE SYNTHASE TYPE I PKS1-RELATED"/>
    <property type="match status" value="1"/>
</dbReference>
<dbReference type="InterPro" id="IPR020802">
    <property type="entry name" value="TesA-like"/>
</dbReference>
<evidence type="ECO:0000259" key="12">
    <source>
        <dbReference type="PROSITE" id="PS52019"/>
    </source>
</evidence>
<dbReference type="SUPFAM" id="SSF51735">
    <property type="entry name" value="NAD(P)-binding Rossmann-fold domains"/>
    <property type="match status" value="2"/>
</dbReference>
<dbReference type="Pfam" id="PF00975">
    <property type="entry name" value="Thioesterase"/>
    <property type="match status" value="1"/>
</dbReference>
<dbReference type="InterPro" id="IPR009081">
    <property type="entry name" value="PP-bd_ACP"/>
</dbReference>
<dbReference type="Proteomes" id="UP001501115">
    <property type="component" value="Unassembled WGS sequence"/>
</dbReference>
<keyword evidence="4" id="KW-0597">Phosphoprotein</keyword>
<dbReference type="PROSITE" id="PS50075">
    <property type="entry name" value="CARRIER"/>
    <property type="match status" value="1"/>
</dbReference>
<keyword evidence="5" id="KW-0808">Transferase</keyword>
<dbReference type="PROSITE" id="PS52019">
    <property type="entry name" value="PKS_MFAS_DH"/>
    <property type="match status" value="1"/>
</dbReference>
<evidence type="ECO:0000256" key="4">
    <source>
        <dbReference type="ARBA" id="ARBA00022553"/>
    </source>
</evidence>
<keyword evidence="3" id="KW-0596">Phosphopantetheine</keyword>
<dbReference type="InterPro" id="IPR020807">
    <property type="entry name" value="PKS_DH"/>
</dbReference>
<feature type="active site" description="Proton acceptor; for dehydratase activity" evidence="9">
    <location>
        <position position="966"/>
    </location>
</feature>
<protein>
    <recommendedName>
        <fullName evidence="15">Polyketide synthase</fullName>
    </recommendedName>
</protein>
<dbReference type="InterPro" id="IPR014030">
    <property type="entry name" value="Ketoacyl_synth_N"/>
</dbReference>
<dbReference type="Gene3D" id="1.10.1200.10">
    <property type="entry name" value="ACP-like"/>
    <property type="match status" value="1"/>
</dbReference>
<dbReference type="Pfam" id="PF22953">
    <property type="entry name" value="SpnB_Rossmann"/>
    <property type="match status" value="1"/>
</dbReference>
<evidence type="ECO:0000256" key="7">
    <source>
        <dbReference type="ARBA" id="ARBA00023268"/>
    </source>
</evidence>
<dbReference type="InterPro" id="IPR036736">
    <property type="entry name" value="ACP-like_sf"/>
</dbReference>
<dbReference type="Gene3D" id="3.40.366.10">
    <property type="entry name" value="Malonyl-Coenzyme A Acyl Carrier Protein, domain 2"/>
    <property type="match status" value="1"/>
</dbReference>
<dbReference type="SMART" id="SM00823">
    <property type="entry name" value="PKS_PP"/>
    <property type="match status" value="1"/>
</dbReference>
<keyword evidence="6" id="KW-0045">Antibiotic biosynthesis</keyword>
<dbReference type="Pfam" id="PF08990">
    <property type="entry name" value="Docking"/>
    <property type="match status" value="1"/>
</dbReference>
<evidence type="ECO:0000256" key="2">
    <source>
        <dbReference type="ARBA" id="ARBA00004792"/>
    </source>
</evidence>
<dbReference type="Pfam" id="PF00109">
    <property type="entry name" value="ketoacyl-synt"/>
    <property type="match status" value="1"/>
</dbReference>
<feature type="region of interest" description="N-terminal hotdog fold" evidence="9">
    <location>
        <begin position="934"/>
        <end position="1059"/>
    </location>
</feature>
<dbReference type="Pfam" id="PF16197">
    <property type="entry name" value="KAsynt_C_assoc"/>
    <property type="match status" value="1"/>
</dbReference>
<dbReference type="Pfam" id="PF00698">
    <property type="entry name" value="Acyl_transf_1"/>
    <property type="match status" value="1"/>
</dbReference>
<keyword evidence="14" id="KW-1185">Reference proteome</keyword>
<dbReference type="PROSITE" id="PS00012">
    <property type="entry name" value="PHOSPHOPANTETHEINE"/>
    <property type="match status" value="1"/>
</dbReference>
<dbReference type="SUPFAM" id="SSF55048">
    <property type="entry name" value="Probable ACP-binding domain of malonyl-CoA ACP transacylase"/>
    <property type="match status" value="1"/>
</dbReference>
<dbReference type="SUPFAM" id="SSF101173">
    <property type="entry name" value="Docking domain B of the erythromycin polyketide synthase (DEBS)"/>
    <property type="match status" value="1"/>
</dbReference>
<dbReference type="PANTHER" id="PTHR43775">
    <property type="entry name" value="FATTY ACID SYNTHASE"/>
    <property type="match status" value="1"/>
</dbReference>
<gene>
    <name evidence="13" type="ORF">GCM10023086_33500</name>
</gene>
<feature type="domain" description="Ketosynthase family 3 (KS3)" evidence="11">
    <location>
        <begin position="33"/>
        <end position="459"/>
    </location>
</feature>
<dbReference type="Pfam" id="PF08659">
    <property type="entry name" value="KR"/>
    <property type="match status" value="1"/>
</dbReference>
<evidence type="ECO:0000313" key="14">
    <source>
        <dbReference type="Proteomes" id="UP001501115"/>
    </source>
</evidence>
<feature type="region of interest" description="C-terminal hotdog fold" evidence="9">
    <location>
        <begin position="1071"/>
        <end position="1210"/>
    </location>
</feature>
<dbReference type="InterPro" id="IPR049900">
    <property type="entry name" value="PKS_mFAS_DH"/>
</dbReference>
<dbReference type="Gene3D" id="3.10.129.110">
    <property type="entry name" value="Polyketide synthase dehydratase"/>
    <property type="match status" value="1"/>
</dbReference>
<dbReference type="CDD" id="cd08956">
    <property type="entry name" value="KR_3_FAS_SDR_x"/>
    <property type="match status" value="1"/>
</dbReference>
<dbReference type="InterPro" id="IPR036299">
    <property type="entry name" value="Polyketide_synth_docking_sf"/>
</dbReference>
<feature type="active site" description="Proton donor; for dehydratase activity" evidence="9">
    <location>
        <position position="1132"/>
    </location>
</feature>
<feature type="domain" description="PKS/mFAS DH" evidence="12">
    <location>
        <begin position="934"/>
        <end position="1210"/>
    </location>
</feature>
<dbReference type="InterPro" id="IPR016036">
    <property type="entry name" value="Malonyl_transacylase_ACP-bd"/>
</dbReference>
<dbReference type="SUPFAM" id="SSF53474">
    <property type="entry name" value="alpha/beta-Hydrolases"/>
    <property type="match status" value="1"/>
</dbReference>
<accession>A0ABP8FX28</accession>
<dbReference type="InterPro" id="IPR015083">
    <property type="entry name" value="NorB/c/GfsB-D-like_docking"/>
</dbReference>
<dbReference type="InterPro" id="IPR020841">
    <property type="entry name" value="PKS_Beta-ketoAc_synthase_dom"/>
</dbReference>
<dbReference type="Gene3D" id="3.40.50.1820">
    <property type="entry name" value="alpha/beta hydrolase"/>
    <property type="match status" value="1"/>
</dbReference>
<evidence type="ECO:0000256" key="8">
    <source>
        <dbReference type="ARBA" id="ARBA00023315"/>
    </source>
</evidence>
<dbReference type="InterPro" id="IPR049552">
    <property type="entry name" value="PKS_DH_N"/>
</dbReference>
<dbReference type="InterPro" id="IPR020806">
    <property type="entry name" value="PKS_PP-bd"/>
</dbReference>
<evidence type="ECO:0000256" key="3">
    <source>
        <dbReference type="ARBA" id="ARBA00022450"/>
    </source>
</evidence>
<dbReference type="Gene3D" id="3.30.70.3290">
    <property type="match status" value="1"/>
</dbReference>
<dbReference type="InterPro" id="IPR001031">
    <property type="entry name" value="Thioesterase"/>
</dbReference>
<dbReference type="SMART" id="SM00826">
    <property type="entry name" value="PKS_DH"/>
    <property type="match status" value="1"/>
</dbReference>
<dbReference type="SMART" id="SM00827">
    <property type="entry name" value="PKS_AT"/>
    <property type="match status" value="1"/>
</dbReference>
<reference evidence="14" key="1">
    <citation type="journal article" date="2019" name="Int. J. Syst. Evol. Microbiol.">
        <title>The Global Catalogue of Microorganisms (GCM) 10K type strain sequencing project: providing services to taxonomists for standard genome sequencing and annotation.</title>
        <authorList>
            <consortium name="The Broad Institute Genomics Platform"/>
            <consortium name="The Broad Institute Genome Sequencing Center for Infectious Disease"/>
            <person name="Wu L."/>
            <person name="Ma J."/>
        </authorList>
    </citation>
    <scope>NUCLEOTIDE SEQUENCE [LARGE SCALE GENOMIC DNA]</scope>
    <source>
        <strain evidence="14">JCM 31290</strain>
    </source>
</reference>
<dbReference type="InterPro" id="IPR049551">
    <property type="entry name" value="PKS_DH_C"/>
</dbReference>
<evidence type="ECO:0000256" key="6">
    <source>
        <dbReference type="ARBA" id="ARBA00023194"/>
    </source>
</evidence>
<organism evidence="13 14">
    <name type="scientific">Streptomyces venetus</name>
    <dbReference type="NCBI Taxonomy" id="1701086"/>
    <lineage>
        <taxon>Bacteria</taxon>
        <taxon>Bacillati</taxon>
        <taxon>Actinomycetota</taxon>
        <taxon>Actinomycetes</taxon>
        <taxon>Kitasatosporales</taxon>
        <taxon>Streptomycetaceae</taxon>
        <taxon>Streptomyces</taxon>
    </lineage>
</organism>
<evidence type="ECO:0000256" key="9">
    <source>
        <dbReference type="PROSITE-ProRule" id="PRU01363"/>
    </source>
</evidence>
<dbReference type="CDD" id="cd00833">
    <property type="entry name" value="PKS"/>
    <property type="match status" value="1"/>
</dbReference>
<dbReference type="Pfam" id="PF02801">
    <property type="entry name" value="Ketoacyl-synt_C"/>
    <property type="match status" value="1"/>
</dbReference>
<dbReference type="InterPro" id="IPR016035">
    <property type="entry name" value="Acyl_Trfase/lysoPLipase"/>
</dbReference>
<comment type="pathway">
    <text evidence="2">Antibiotic biosynthesis.</text>
</comment>
<evidence type="ECO:0000256" key="5">
    <source>
        <dbReference type="ARBA" id="ARBA00022679"/>
    </source>
</evidence>
<proteinExistence type="predicted"/>
<sequence length="2062" mass="216314">MTNETRLREYLKRAIADGRQTQLRLDEVEAKAREPIAVVSMACRFPGGAQSPEDLWQLVADGRDTLSGLPTDRGWDLDRLLGTGTDRPGKSHSGVGGFLYDCAEFEPEFFGISPREALAMDPQQRLLLELAWEAFERGHLDPDALRGSRTGVFLGVMYSDYGGRLRDAPEELEGYLGNGSAGSVASGRLSYTFGLEGPAVTVDTACSSSLVALHLSVNALRSGECSLALAGGVTIMSTPGVFVEFSRQGGLAADGRCKSFAAAADGTGWGEGAGILMLERLSDARRNGHPVLAVIRGSAVNQDGASSGLTAPNGPSQQRVIREALAQSRLSPSDVDAVEAHGTGTRLGDPIEAQAVLATYGQDRPADRPLWLGSVKSNIGHTQAAAGVAGVIKMVMAMRHGVLPRTLHVDEPTPHVDWSAGAVRLLTDNRAWPEADRPRRAGVSSFGVSGTNAHVILEQAPSAADDRPVDTAEGLDSGVLLPWVLSAKSDDALRAQARNLLTHLDERADVPLVDTSWSLSRRAALGHRAVAVARDRDQLRRALGALADAGTAPGLVRGVARRSKLAFLFTGQGSQRREMGQALYAAFPAFADALDTVFEHLDAHLDRPLKEVVLGDGGPDGLLDRTAYAQPALFAFEVALFRLLEHWGVRPDFVAGHSIGELAAAHVAGVLSLRDAALLVVERGRLMQQMPSGGAMVAVQASEREVLPLLEGVHGKVAVAAVNGPSSVVISGDEAEVERIAHRFAARGCKTRRLRVSHAFHSPHMEGMLDTFREVARGLDYRPPRIPLVSTLTGDVVTAEELRSPDYWARHARHAVRFLDAVHTLEAQGVGAFLELGPDAALAPMIDSCLTGGSPVVAAALRADRPEEETLVTAVSLLHAHGVPVDWGTYLSGTGPRLVDLPTYPFQRRRFWLDPDAGGVAGRPHLAGQRGIPHPVLGATVELPTGEAVLFTGRLSLSDQPWLADHAVLGAPVLPGAALVDMALVAGRETGLPDVEELTLEAPLILPEDGAVHVRVLVGAPDASGRRPVSVHSRPEDTPAAEAWTRHATGLLAGVGDEEPDHPVMWPPAGALELDTSGLYDDLAAAGLGYGPLFRGVRRAWRHGEEIFAEVSLPEEQTYGAGGFGLHPALLDAALHGAGLGGLIESQDGATVPFSWSGVALRAIGASALRVKLAPAGPGSITVAASDMDGRPVVSVRALALRPISREQIRAAHGVRHDAVLRLDWAETRIPESVPARRCVIVGPNGDGHATALAACGVRVSHFADLTELGDAVGAGEPVPDVVVMVMGPHTGSVVAAGRGAAHEALAAARSWLADPRFAQARLAFVTSGTVAADRAEDVRGLAHAPVWGLIRSAQTENPGRFVLIDVDGEATSLGALADALTTGASQLAIRSGRLLAPRLARVPVQAAPEALALDPQGTVLVTGGTGGLGRQVARWLVEQHGARHVLLASRRGRAADGAAELTAELAELGAETTVVRCDVADRQELAELLAGIPTAHPLTLVVHAAGVIDDGVLTSLTPEQVDTALRAKLDSAWHLHELTRDADLAGFLLFSSAAGVLGAGGQGNYAAANAFLDALAQHRAAQGLPAVSLAWGPWEETSGGMTGAVGTNHLARLARTGVAALSRDEGLALFDVARAGTEAAVVLMRVDTAALRGAAGRGEVPALLGGLLPAAPAAPAPARRSLADLGEEERREELRGLVRARAASVLGHTAPEALDLSKPFLESGFDSLTAVELRNALSEATGLRLPSTVVFDSATPAGLAERLDALLGASRSGQDGGARQTEDTIDVLYRQACAQGRIGEGNEFLMAASRLRPTFTAQEDAAVPEPIRLSSGPERPALVCFPTVGASSSPLQYAHFATALAGVREVSAMPVPGFVEGESLPAGFDTMVETQARAVLRHAAGDPYVLVGYSSGGWLANAVAGHLERTGHGPSGVVLLDTYFADSRLPLIQPALTQGMFSREESIGRIDHVRWTAMGAYLRMFADFRPAPTRAPHLLVRATSPLPPVDGSPDVPADVWEQTPAFPMAVQEVPGDHFTIVEDDAGAVALAVHQWLSAQSSLPGM</sequence>
<comment type="caution">
    <text evidence="13">The sequence shown here is derived from an EMBL/GenBank/DDBJ whole genome shotgun (WGS) entry which is preliminary data.</text>
</comment>
<dbReference type="PROSITE" id="PS52004">
    <property type="entry name" value="KS3_2"/>
    <property type="match status" value="1"/>
</dbReference>
<dbReference type="Gene3D" id="3.40.47.10">
    <property type="match status" value="1"/>
</dbReference>
<evidence type="ECO:0000313" key="13">
    <source>
        <dbReference type="EMBL" id="GAA4312804.1"/>
    </source>
</evidence>
<dbReference type="InterPro" id="IPR055123">
    <property type="entry name" value="SpnB-like_Rossmann"/>
</dbReference>
<dbReference type="InterPro" id="IPR032821">
    <property type="entry name" value="PKS_assoc"/>
</dbReference>
<dbReference type="SMART" id="SM00825">
    <property type="entry name" value="PKS_KS"/>
    <property type="match status" value="1"/>
</dbReference>